<keyword evidence="2" id="KW-0697">Rotamase</keyword>
<dbReference type="AlphaFoldDB" id="A0AAE0AYF5"/>
<comment type="catalytic activity">
    <reaction evidence="2">
        <text>[protein]-peptidylproline (omega=180) = [protein]-peptidylproline (omega=0)</text>
        <dbReference type="Rhea" id="RHEA:16237"/>
        <dbReference type="Rhea" id="RHEA-COMP:10747"/>
        <dbReference type="Rhea" id="RHEA-COMP:10748"/>
        <dbReference type="ChEBI" id="CHEBI:83833"/>
        <dbReference type="ChEBI" id="CHEBI:83834"/>
        <dbReference type="EC" id="5.2.1.8"/>
    </reaction>
</comment>
<dbReference type="GO" id="GO:0003755">
    <property type="term" value="F:peptidyl-prolyl cis-trans isomerase activity"/>
    <property type="evidence" value="ECO:0007669"/>
    <property type="project" value="UniProtKB-UniRule"/>
</dbReference>
<keyword evidence="2" id="KW-0413">Isomerase</keyword>
<evidence type="ECO:0000259" key="3">
    <source>
        <dbReference type="PROSITE" id="PS50072"/>
    </source>
</evidence>
<dbReference type="SUPFAM" id="SSF50891">
    <property type="entry name" value="Cyclophilin-like"/>
    <property type="match status" value="1"/>
</dbReference>
<evidence type="ECO:0000313" key="4">
    <source>
        <dbReference type="EMBL" id="KAK3225927.1"/>
    </source>
</evidence>
<name>A0AAE0AYF5_9ROSI</name>
<comment type="caution">
    <text evidence="4">The sequence shown here is derived from an EMBL/GenBank/DDBJ whole genome shotgun (WGS) entry which is preliminary data.</text>
</comment>
<evidence type="ECO:0000256" key="2">
    <source>
        <dbReference type="RuleBase" id="RU363019"/>
    </source>
</evidence>
<dbReference type="GO" id="GO:0016018">
    <property type="term" value="F:cyclosporin A binding"/>
    <property type="evidence" value="ECO:0007669"/>
    <property type="project" value="TreeGrafter"/>
</dbReference>
<comment type="similarity">
    <text evidence="1 2">Belongs to the cyclophilin-type PPIase family.</text>
</comment>
<keyword evidence="5" id="KW-1185">Reference proteome</keyword>
<dbReference type="PRINTS" id="PR00153">
    <property type="entry name" value="CSAPPISMRASE"/>
</dbReference>
<dbReference type="EC" id="5.2.1.8" evidence="2"/>
<dbReference type="InterPro" id="IPR002130">
    <property type="entry name" value="Cyclophilin-type_PPIase_dom"/>
</dbReference>
<proteinExistence type="inferred from homology"/>
<evidence type="ECO:0000256" key="1">
    <source>
        <dbReference type="ARBA" id="ARBA00007365"/>
    </source>
</evidence>
<dbReference type="Proteomes" id="UP001281410">
    <property type="component" value="Unassembled WGS sequence"/>
</dbReference>
<dbReference type="Gene3D" id="2.40.100.10">
    <property type="entry name" value="Cyclophilin-like"/>
    <property type="match status" value="1"/>
</dbReference>
<dbReference type="InterPro" id="IPR029000">
    <property type="entry name" value="Cyclophilin-like_dom_sf"/>
</dbReference>
<dbReference type="PROSITE" id="PS50072">
    <property type="entry name" value="CSA_PPIASE_2"/>
    <property type="match status" value="1"/>
</dbReference>
<gene>
    <name evidence="4" type="ORF">Dsin_005789</name>
</gene>
<dbReference type="PANTHER" id="PTHR11071">
    <property type="entry name" value="PEPTIDYL-PROLYL CIS-TRANS ISOMERASE"/>
    <property type="match status" value="1"/>
</dbReference>
<feature type="domain" description="PPIase cyclophilin-type" evidence="3">
    <location>
        <begin position="7"/>
        <end position="112"/>
    </location>
</feature>
<dbReference type="GO" id="GO:0005737">
    <property type="term" value="C:cytoplasm"/>
    <property type="evidence" value="ECO:0007669"/>
    <property type="project" value="TreeGrafter"/>
</dbReference>
<accession>A0AAE0AYF5</accession>
<dbReference type="GO" id="GO:0006457">
    <property type="term" value="P:protein folding"/>
    <property type="evidence" value="ECO:0007669"/>
    <property type="project" value="TreeGrafter"/>
</dbReference>
<dbReference type="EMBL" id="JANJYJ010000002">
    <property type="protein sequence ID" value="KAK3225927.1"/>
    <property type="molecule type" value="Genomic_DNA"/>
</dbReference>
<dbReference type="PANTHER" id="PTHR11071:SF561">
    <property type="entry name" value="PEPTIDYL-PROLYL CIS-TRANS ISOMERASE D-RELATED"/>
    <property type="match status" value="1"/>
</dbReference>
<comment type="function">
    <text evidence="2">PPIases accelerate the folding of proteins. It catalyzes the cis-trans isomerization of proline imidic peptide bonds in oligopeptides.</text>
</comment>
<reference evidence="4" key="1">
    <citation type="journal article" date="2023" name="Plant J.">
        <title>Genome sequences and population genomics provide insights into the demographic history, inbreeding, and mutation load of two 'living fossil' tree species of Dipteronia.</title>
        <authorList>
            <person name="Feng Y."/>
            <person name="Comes H.P."/>
            <person name="Chen J."/>
            <person name="Zhu S."/>
            <person name="Lu R."/>
            <person name="Zhang X."/>
            <person name="Li P."/>
            <person name="Qiu J."/>
            <person name="Olsen K.M."/>
            <person name="Qiu Y."/>
        </authorList>
    </citation>
    <scope>NUCLEOTIDE SEQUENCE</scope>
    <source>
        <strain evidence="4">NBL</strain>
    </source>
</reference>
<sequence length="112" mass="12355">MANLKVFFDLRISCHPPGRIVMKLFVDSNPITSENFRALCTGEKGIDTVRKPLHYKGLTFHRVIPGNIVHGGDFTHRNGAGGESIYGPSFADENFMKKHICPGILSNAKTVT</sequence>
<organism evidence="4 5">
    <name type="scientific">Dipteronia sinensis</name>
    <dbReference type="NCBI Taxonomy" id="43782"/>
    <lineage>
        <taxon>Eukaryota</taxon>
        <taxon>Viridiplantae</taxon>
        <taxon>Streptophyta</taxon>
        <taxon>Embryophyta</taxon>
        <taxon>Tracheophyta</taxon>
        <taxon>Spermatophyta</taxon>
        <taxon>Magnoliopsida</taxon>
        <taxon>eudicotyledons</taxon>
        <taxon>Gunneridae</taxon>
        <taxon>Pentapetalae</taxon>
        <taxon>rosids</taxon>
        <taxon>malvids</taxon>
        <taxon>Sapindales</taxon>
        <taxon>Sapindaceae</taxon>
        <taxon>Hippocastanoideae</taxon>
        <taxon>Acereae</taxon>
        <taxon>Dipteronia</taxon>
    </lineage>
</organism>
<evidence type="ECO:0000313" key="5">
    <source>
        <dbReference type="Proteomes" id="UP001281410"/>
    </source>
</evidence>
<dbReference type="Pfam" id="PF00160">
    <property type="entry name" value="Pro_isomerase"/>
    <property type="match status" value="1"/>
</dbReference>
<protein>
    <recommendedName>
        <fullName evidence="2">Peptidyl-prolyl cis-trans isomerase</fullName>
        <shortName evidence="2">PPIase</shortName>
        <ecNumber evidence="2">5.2.1.8</ecNumber>
    </recommendedName>
</protein>